<gene>
    <name evidence="2" type="ORF">IWZ03DRAFT_101926</name>
</gene>
<evidence type="ECO:0000313" key="2">
    <source>
        <dbReference type="EMBL" id="KAK7521802.1"/>
    </source>
</evidence>
<evidence type="ECO:0000256" key="1">
    <source>
        <dbReference type="SAM" id="SignalP"/>
    </source>
</evidence>
<proteinExistence type="predicted"/>
<sequence length="228" mass="24394">MRRHSLPAGINMWTIILFSRALLFVCAVRGVIAAPAADLPGVTSNSATDTGKCLPFDSSDSLYSLSVGARWTCNGGTNPSHMTYDREMKENARILSYGNAEFWATFATCQNVEKAYKTLNSKTFVAVHSFGPLKVGGKTCCYTMTHQFDVVFDASLGFSVPKFNPSTSQLVEGCSAPGGTACPREEDGASCSIVDEVRATICPIDTLEPNCKEIGFSKGALEQHGPGV</sequence>
<keyword evidence="1" id="KW-0732">Signal</keyword>
<reference evidence="2 3" key="1">
    <citation type="submission" date="2024-04" db="EMBL/GenBank/DDBJ databases">
        <title>Phyllosticta paracitricarpa is synonymous to the EU quarantine fungus P. citricarpa based on phylogenomic analyses.</title>
        <authorList>
            <consortium name="Lawrence Berkeley National Laboratory"/>
            <person name="Van Ingen-Buijs V.A."/>
            <person name="Van Westerhoven A.C."/>
            <person name="Haridas S."/>
            <person name="Skiadas P."/>
            <person name="Martin F."/>
            <person name="Groenewald J.Z."/>
            <person name="Crous P.W."/>
            <person name="Seidl M.F."/>
        </authorList>
    </citation>
    <scope>NUCLEOTIDE SEQUENCE [LARGE SCALE GENOMIC DNA]</scope>
    <source>
        <strain evidence="2 3">CBS 123371</strain>
    </source>
</reference>
<dbReference type="Proteomes" id="UP001363622">
    <property type="component" value="Unassembled WGS sequence"/>
</dbReference>
<feature type="chain" id="PRO_5046695356" evidence="1">
    <location>
        <begin position="34"/>
        <end position="228"/>
    </location>
</feature>
<evidence type="ECO:0000313" key="3">
    <source>
        <dbReference type="Proteomes" id="UP001363622"/>
    </source>
</evidence>
<name>A0ABR1KUE6_9PEZI</name>
<protein>
    <submittedName>
        <fullName evidence="2">Uncharacterized protein</fullName>
    </submittedName>
</protein>
<accession>A0ABR1KUE6</accession>
<organism evidence="2 3">
    <name type="scientific">Phyllosticta citriasiana</name>
    <dbReference type="NCBI Taxonomy" id="595635"/>
    <lineage>
        <taxon>Eukaryota</taxon>
        <taxon>Fungi</taxon>
        <taxon>Dikarya</taxon>
        <taxon>Ascomycota</taxon>
        <taxon>Pezizomycotina</taxon>
        <taxon>Dothideomycetes</taxon>
        <taxon>Dothideomycetes incertae sedis</taxon>
        <taxon>Botryosphaeriales</taxon>
        <taxon>Phyllostictaceae</taxon>
        <taxon>Phyllosticta</taxon>
    </lineage>
</organism>
<keyword evidence="3" id="KW-1185">Reference proteome</keyword>
<comment type="caution">
    <text evidence="2">The sequence shown here is derived from an EMBL/GenBank/DDBJ whole genome shotgun (WGS) entry which is preliminary data.</text>
</comment>
<dbReference type="EMBL" id="JBBPHU010000002">
    <property type="protein sequence ID" value="KAK7521802.1"/>
    <property type="molecule type" value="Genomic_DNA"/>
</dbReference>
<feature type="signal peptide" evidence="1">
    <location>
        <begin position="1"/>
        <end position="33"/>
    </location>
</feature>